<dbReference type="SUPFAM" id="SSF55874">
    <property type="entry name" value="ATPase domain of HSP90 chaperone/DNA topoisomerase II/histidine kinase"/>
    <property type="match status" value="1"/>
</dbReference>
<evidence type="ECO:0000259" key="13">
    <source>
        <dbReference type="PROSITE" id="PS50109"/>
    </source>
</evidence>
<keyword evidence="4" id="KW-1003">Cell membrane</keyword>
<dbReference type="GO" id="GO:0005886">
    <property type="term" value="C:plasma membrane"/>
    <property type="evidence" value="ECO:0007669"/>
    <property type="project" value="UniProtKB-SubCell"/>
</dbReference>
<evidence type="ECO:0000256" key="4">
    <source>
        <dbReference type="ARBA" id="ARBA00022475"/>
    </source>
</evidence>
<dbReference type="PROSITE" id="PS50885">
    <property type="entry name" value="HAMP"/>
    <property type="match status" value="1"/>
</dbReference>
<dbReference type="AlphaFoldDB" id="A0AB72UFH9"/>
<evidence type="ECO:0000256" key="3">
    <source>
        <dbReference type="ARBA" id="ARBA00012438"/>
    </source>
</evidence>
<dbReference type="PRINTS" id="PR00344">
    <property type="entry name" value="BCTRLSENSOR"/>
</dbReference>
<comment type="catalytic activity">
    <reaction evidence="1">
        <text>ATP + protein L-histidine = ADP + protein N-phospho-L-histidine.</text>
        <dbReference type="EC" id="2.7.13.3"/>
    </reaction>
</comment>
<dbReference type="Pfam" id="PF00512">
    <property type="entry name" value="HisKA"/>
    <property type="match status" value="1"/>
</dbReference>
<dbReference type="Gene3D" id="6.10.340.10">
    <property type="match status" value="1"/>
</dbReference>
<evidence type="ECO:0000256" key="8">
    <source>
        <dbReference type="ARBA" id="ARBA00022777"/>
    </source>
</evidence>
<evidence type="ECO:0000256" key="11">
    <source>
        <dbReference type="SAM" id="Coils"/>
    </source>
</evidence>
<evidence type="ECO:0000256" key="2">
    <source>
        <dbReference type="ARBA" id="ARBA00004651"/>
    </source>
</evidence>
<dbReference type="Pfam" id="PF17202">
    <property type="entry name" value="sCache_3_3"/>
    <property type="match status" value="1"/>
</dbReference>
<sequence length="675" mass="74546">MQWPGRRTKRTRSVRFKLLAIALLPTLVILPLLLGVMMVRWNSKFDALLTSKVNGDLTIAHQYFTHILETTGEQIEALGQSVTFRDVLTSGDRARIDDLLAAKRAELGLDFLYIANRQGIVSGASPRQATPRLDADWPVIATALSGASLTGVDIFDNADLAAISPDLAARARLDLVPTPNAVPTTRDAETRGMVVHSASHVSLPMVGPEDIDGALVGGILLNQNLVFIDTINDLVYRESSLPEGSQGTATLFLDDVRISTNVRLFEGRRALGTRVSSAVRQNVLEDGKVWLDSAFVVNDWYISAYEPIVDSFGDRVGMLYVGFLEAPFAQTKYESLLIIIAAFLFVATLSVPIFLRWARGIFKPLERMTQTIARVESGDFGARTHIDQVQDEISLVAEHLDDLLDQVQERDKRLRAWNEELNARVDARTSELREANRQLEATTKQLIMSEKLAAIGEITAGVAHEINNPVAVLQGNLDVVRDLLGENVRIAETEFRLIDEQVSRINLIVTKLLQFAKPEEYAGFVERHSPGEVIGDCLPLVQHLLNKADIEVARESRARRLILMNRTELQQVVVNLMVNALHAMLGSGTLTLIDEDFDRNGKPGIRISIRDTGTGMSSDILGRIFDPFYTTKRREGTGLGLSISKTLIDRQGGAMAVESEPGKGTLFTIWLPEAD</sequence>
<dbReference type="Pfam" id="PF02518">
    <property type="entry name" value="HATPase_c"/>
    <property type="match status" value="1"/>
</dbReference>
<dbReference type="EMBL" id="CP004388">
    <property type="protein sequence ID" value="AJD52867.1"/>
    <property type="molecule type" value="Genomic_DNA"/>
</dbReference>
<feature type="transmembrane region" description="Helical" evidence="12">
    <location>
        <begin position="336"/>
        <end position="358"/>
    </location>
</feature>
<dbReference type="InterPro" id="IPR033463">
    <property type="entry name" value="sCache_3"/>
</dbReference>
<evidence type="ECO:0000256" key="1">
    <source>
        <dbReference type="ARBA" id="ARBA00000085"/>
    </source>
</evidence>
<dbReference type="InterPro" id="IPR036890">
    <property type="entry name" value="HATPase_C_sf"/>
</dbReference>
<evidence type="ECO:0000256" key="5">
    <source>
        <dbReference type="ARBA" id="ARBA00022553"/>
    </source>
</evidence>
<dbReference type="SMART" id="SM00388">
    <property type="entry name" value="HisKA"/>
    <property type="match status" value="1"/>
</dbReference>
<dbReference type="PANTHER" id="PTHR43065">
    <property type="entry name" value="SENSOR HISTIDINE KINASE"/>
    <property type="match status" value="1"/>
</dbReference>
<dbReference type="SUPFAM" id="SSF103190">
    <property type="entry name" value="Sensory domain-like"/>
    <property type="match status" value="1"/>
</dbReference>
<dbReference type="CDD" id="cd06225">
    <property type="entry name" value="HAMP"/>
    <property type="match status" value="1"/>
</dbReference>
<dbReference type="Pfam" id="PF00672">
    <property type="entry name" value="HAMP"/>
    <property type="match status" value="1"/>
</dbReference>
<dbReference type="SMART" id="SM00304">
    <property type="entry name" value="HAMP"/>
    <property type="match status" value="1"/>
</dbReference>
<keyword evidence="6" id="KW-0808">Transferase</keyword>
<organism evidence="15 16">
    <name type="scientific">Thalassospira xiamenensis M-5 = DSM 17429</name>
    <dbReference type="NCBI Taxonomy" id="1123366"/>
    <lineage>
        <taxon>Bacteria</taxon>
        <taxon>Pseudomonadati</taxon>
        <taxon>Pseudomonadota</taxon>
        <taxon>Alphaproteobacteria</taxon>
        <taxon>Rhodospirillales</taxon>
        <taxon>Thalassospiraceae</taxon>
        <taxon>Thalassospira</taxon>
    </lineage>
</organism>
<feature type="domain" description="Histidine kinase" evidence="13">
    <location>
        <begin position="461"/>
        <end position="675"/>
    </location>
</feature>
<proteinExistence type="predicted"/>
<dbReference type="Gene3D" id="3.30.565.10">
    <property type="entry name" value="Histidine kinase-like ATPase, C-terminal domain"/>
    <property type="match status" value="1"/>
</dbReference>
<evidence type="ECO:0000256" key="9">
    <source>
        <dbReference type="ARBA" id="ARBA00022989"/>
    </source>
</evidence>
<dbReference type="InterPro" id="IPR029151">
    <property type="entry name" value="Sensor-like_sf"/>
</dbReference>
<dbReference type="GeneID" id="31928432"/>
<dbReference type="Gene3D" id="1.10.287.130">
    <property type="match status" value="1"/>
</dbReference>
<name>A0AB72UFH9_9PROT</name>
<feature type="coiled-coil region" evidence="11">
    <location>
        <begin position="386"/>
        <end position="452"/>
    </location>
</feature>
<dbReference type="InterPro" id="IPR036097">
    <property type="entry name" value="HisK_dim/P_sf"/>
</dbReference>
<dbReference type="RefSeq" id="WP_007090608.1">
    <property type="nucleotide sequence ID" value="NZ_CP004388.1"/>
</dbReference>
<accession>A0AB72UFH9</accession>
<dbReference type="GO" id="GO:0000155">
    <property type="term" value="F:phosphorelay sensor kinase activity"/>
    <property type="evidence" value="ECO:0007669"/>
    <property type="project" value="InterPro"/>
</dbReference>
<evidence type="ECO:0000259" key="14">
    <source>
        <dbReference type="PROSITE" id="PS50885"/>
    </source>
</evidence>
<keyword evidence="10 12" id="KW-0472">Membrane</keyword>
<reference evidence="15 16" key="1">
    <citation type="journal article" date="2012" name="J. Bacteriol.">
        <title>Genome sequence of Thalassospira xiamenensis type strain M-5.</title>
        <authorList>
            <person name="Lai Q."/>
            <person name="Shao Z."/>
        </authorList>
    </citation>
    <scope>NUCLEOTIDE SEQUENCE [LARGE SCALE GENOMIC DNA]</scope>
    <source>
        <strain evidence="15 16">M-5</strain>
    </source>
</reference>
<dbReference type="EC" id="2.7.13.3" evidence="3"/>
<dbReference type="InterPro" id="IPR003661">
    <property type="entry name" value="HisK_dim/P_dom"/>
</dbReference>
<evidence type="ECO:0000256" key="7">
    <source>
        <dbReference type="ARBA" id="ARBA00022692"/>
    </source>
</evidence>
<protein>
    <recommendedName>
        <fullName evidence="3">histidine kinase</fullName>
        <ecNumber evidence="3">2.7.13.3</ecNumber>
    </recommendedName>
</protein>
<dbReference type="SMART" id="SM00387">
    <property type="entry name" value="HATPase_c"/>
    <property type="match status" value="1"/>
</dbReference>
<comment type="subcellular location">
    <subcellularLocation>
        <location evidence="2">Cell membrane</location>
        <topology evidence="2">Multi-pass membrane protein</topology>
    </subcellularLocation>
</comment>
<dbReference type="InterPro" id="IPR005467">
    <property type="entry name" value="His_kinase_dom"/>
</dbReference>
<dbReference type="InterPro" id="IPR003660">
    <property type="entry name" value="HAMP_dom"/>
</dbReference>
<dbReference type="PANTHER" id="PTHR43065:SF22">
    <property type="entry name" value="HISTIDINE KINASE"/>
    <property type="match status" value="1"/>
</dbReference>
<gene>
    <name evidence="15" type="ORF">TH3_13775</name>
</gene>
<keyword evidence="8 15" id="KW-0418">Kinase</keyword>
<evidence type="ECO:0000256" key="12">
    <source>
        <dbReference type="SAM" id="Phobius"/>
    </source>
</evidence>
<evidence type="ECO:0000313" key="15">
    <source>
        <dbReference type="EMBL" id="AJD52867.1"/>
    </source>
</evidence>
<dbReference type="KEGG" id="txi:TH3_13775"/>
<dbReference type="PROSITE" id="PS50109">
    <property type="entry name" value="HIS_KIN"/>
    <property type="match status" value="1"/>
</dbReference>
<feature type="domain" description="HAMP" evidence="14">
    <location>
        <begin position="359"/>
        <end position="412"/>
    </location>
</feature>
<keyword evidence="5" id="KW-0597">Phosphoprotein</keyword>
<dbReference type="SUPFAM" id="SSF47384">
    <property type="entry name" value="Homodimeric domain of signal transducing histidine kinase"/>
    <property type="match status" value="1"/>
</dbReference>
<dbReference type="CDD" id="cd00082">
    <property type="entry name" value="HisKA"/>
    <property type="match status" value="1"/>
</dbReference>
<evidence type="ECO:0000256" key="10">
    <source>
        <dbReference type="ARBA" id="ARBA00023136"/>
    </source>
</evidence>
<evidence type="ECO:0000256" key="6">
    <source>
        <dbReference type="ARBA" id="ARBA00022679"/>
    </source>
</evidence>
<dbReference type="SUPFAM" id="SSF158472">
    <property type="entry name" value="HAMP domain-like"/>
    <property type="match status" value="1"/>
</dbReference>
<evidence type="ECO:0000313" key="16">
    <source>
        <dbReference type="Proteomes" id="UP000007127"/>
    </source>
</evidence>
<dbReference type="InterPro" id="IPR003594">
    <property type="entry name" value="HATPase_dom"/>
</dbReference>
<dbReference type="Proteomes" id="UP000007127">
    <property type="component" value="Chromosome"/>
</dbReference>
<keyword evidence="11" id="KW-0175">Coiled coil</keyword>
<keyword evidence="9 12" id="KW-1133">Transmembrane helix</keyword>
<keyword evidence="7 12" id="KW-0812">Transmembrane</keyword>
<dbReference type="InterPro" id="IPR004358">
    <property type="entry name" value="Sig_transdc_His_kin-like_C"/>
</dbReference>